<keyword evidence="2" id="KW-1185">Reference proteome</keyword>
<dbReference type="Proteomes" id="UP000198771">
    <property type="component" value="Unassembled WGS sequence"/>
</dbReference>
<protein>
    <recommendedName>
        <fullName evidence="3">DUF4911 domain-containing protein</fullName>
    </recommendedName>
</protein>
<dbReference type="InterPro" id="IPR032587">
    <property type="entry name" value="DUF4911"/>
</dbReference>
<gene>
    <name evidence="1" type="ORF">SAMN05660653_02576</name>
</gene>
<evidence type="ECO:0000313" key="2">
    <source>
        <dbReference type="Proteomes" id="UP000198771"/>
    </source>
</evidence>
<name>A0A1G6E336_9BACT</name>
<dbReference type="STRING" id="617002.SAMN05660653_02576"/>
<proteinExistence type="predicted"/>
<dbReference type="AlphaFoldDB" id="A0A1G6E336"/>
<organism evidence="1 2">
    <name type="scientific">Desulfonatronum thiosulfatophilum</name>
    <dbReference type="NCBI Taxonomy" id="617002"/>
    <lineage>
        <taxon>Bacteria</taxon>
        <taxon>Pseudomonadati</taxon>
        <taxon>Thermodesulfobacteriota</taxon>
        <taxon>Desulfovibrionia</taxon>
        <taxon>Desulfovibrionales</taxon>
        <taxon>Desulfonatronaceae</taxon>
        <taxon>Desulfonatronum</taxon>
    </lineage>
</organism>
<accession>A0A1G6E336</accession>
<dbReference type="Pfam" id="PF16256">
    <property type="entry name" value="DUF4911"/>
    <property type="match status" value="1"/>
</dbReference>
<dbReference type="EMBL" id="FMXO01000015">
    <property type="protein sequence ID" value="SDB51857.1"/>
    <property type="molecule type" value="Genomic_DNA"/>
</dbReference>
<evidence type="ECO:0000313" key="1">
    <source>
        <dbReference type="EMBL" id="SDB51857.1"/>
    </source>
</evidence>
<dbReference type="RefSeq" id="WP_161946328.1">
    <property type="nucleotide sequence ID" value="NZ_FMXO01000015.1"/>
</dbReference>
<evidence type="ECO:0008006" key="3">
    <source>
        <dbReference type="Google" id="ProtNLM"/>
    </source>
</evidence>
<dbReference type="OrthoDB" id="5472144at2"/>
<sequence>MYLQLDPRNISFLKFLLEAYDNLAYLTTVSSQSAVIKLVFAPEQEQEVREFLESVRDEIGFVEILMGGRDGY</sequence>
<reference evidence="1 2" key="1">
    <citation type="submission" date="2016-10" db="EMBL/GenBank/DDBJ databases">
        <authorList>
            <person name="de Groot N.N."/>
        </authorList>
    </citation>
    <scope>NUCLEOTIDE SEQUENCE [LARGE SCALE GENOMIC DNA]</scope>
    <source>
        <strain evidence="1 2">ASO4-2</strain>
    </source>
</reference>